<dbReference type="Gene3D" id="1.20.1260.10">
    <property type="match status" value="1"/>
</dbReference>
<protein>
    <submittedName>
        <fullName evidence="5">Coat F domain</fullName>
    </submittedName>
    <submittedName>
        <fullName evidence="4">Spore coat protein CotF-like</fullName>
    </submittedName>
</protein>
<dbReference type="PANTHER" id="PTHR39183">
    <property type="entry name" value="SPORE COAT PROTEIN F-LIKE PROTEIN YHCQ"/>
    <property type="match status" value="1"/>
</dbReference>
<evidence type="ECO:0000313" key="6">
    <source>
        <dbReference type="Proteomes" id="UP001071230"/>
    </source>
</evidence>
<dbReference type="InterPro" id="IPR012347">
    <property type="entry name" value="Ferritin-like"/>
</dbReference>
<evidence type="ECO:0000313" key="5">
    <source>
        <dbReference type="EMBL" id="CEJ06083.1"/>
    </source>
</evidence>
<dbReference type="GO" id="GO:0030435">
    <property type="term" value="P:sporulation resulting in formation of a cellular spore"/>
    <property type="evidence" value="ECO:0007669"/>
    <property type="project" value="UniProtKB-KW"/>
</dbReference>
<evidence type="ECO:0000313" key="4">
    <source>
        <dbReference type="EMBL" id="CAA7600307.1"/>
    </source>
</evidence>
<comment type="similarity">
    <text evidence="3">Belongs to the CotF family.</text>
</comment>
<dbReference type="EMBL" id="CDGJ01000015">
    <property type="protein sequence ID" value="CEJ06083.1"/>
    <property type="molecule type" value="Genomic_DNA"/>
</dbReference>
<keyword evidence="6" id="KW-1185">Reference proteome</keyword>
<sequence length="89" mass="9940">MPNTPMMDKDYALDMLKDSKLALHSLTMALAESTNPLLRETLINVLNASVDRHFRLADIAVNKGWYAQPNLAPLDLLKQDLTESQSLTS</sequence>
<evidence type="ECO:0000256" key="3">
    <source>
        <dbReference type="ARBA" id="ARBA00024344"/>
    </source>
</evidence>
<dbReference type="AlphaFoldDB" id="A0A8S0XVG3"/>
<accession>A0A8S0XVG3</accession>
<keyword evidence="4" id="KW-0167">Capsid protein</keyword>
<reference evidence="4" key="2">
    <citation type="submission" date="2020-01" db="EMBL/GenBank/DDBJ databases">
        <authorList>
            <person name="Hornung B."/>
        </authorList>
    </citation>
    <scope>NUCLEOTIDE SEQUENCE</scope>
    <source>
        <strain evidence="4">PacBioINE</strain>
    </source>
</reference>
<dbReference type="RefSeq" id="WP_240983999.1">
    <property type="nucleotide sequence ID" value="NZ_CDGJ01000015.1"/>
</dbReference>
<dbReference type="PANTHER" id="PTHR39183:SF1">
    <property type="entry name" value="SPORE COAT PROTEIN F-LIKE PROTEIN YHCQ"/>
    <property type="match status" value="1"/>
</dbReference>
<evidence type="ECO:0000256" key="1">
    <source>
        <dbReference type="ARBA" id="ARBA00022969"/>
    </source>
</evidence>
<comment type="subcellular location">
    <subcellularLocation>
        <location evidence="2">Spore coat</location>
    </subcellularLocation>
</comment>
<name>A0A8S0XVG3_9FIRM</name>
<gene>
    <name evidence="5" type="ORF">DEACI_0529</name>
    <name evidence="4" type="ORF">DEACI_0960</name>
</gene>
<dbReference type="KEGG" id="aacx:DEACI_0960"/>
<keyword evidence="1" id="KW-0749">Sporulation</keyword>
<dbReference type="Pfam" id="PF07875">
    <property type="entry name" value="Coat_F"/>
    <property type="match status" value="1"/>
</dbReference>
<dbReference type="EMBL" id="LR746496">
    <property type="protein sequence ID" value="CAA7600307.1"/>
    <property type="molecule type" value="Genomic_DNA"/>
</dbReference>
<dbReference type="InterPro" id="IPR012851">
    <property type="entry name" value="Spore_coat_CotF-like"/>
</dbReference>
<reference evidence="5" key="1">
    <citation type="submission" date="2014-11" db="EMBL/GenBank/DDBJ databases">
        <authorList>
            <person name="Hornung B.V."/>
        </authorList>
    </citation>
    <scope>NUCLEOTIDE SEQUENCE</scope>
    <source>
        <strain evidence="5">INE</strain>
    </source>
</reference>
<keyword evidence="4" id="KW-0946">Virion</keyword>
<evidence type="ECO:0000256" key="2">
    <source>
        <dbReference type="ARBA" id="ARBA00024325"/>
    </source>
</evidence>
<dbReference type="Proteomes" id="UP001071230">
    <property type="component" value="Unassembled WGS sequence"/>
</dbReference>
<organism evidence="4">
    <name type="scientific">Acididesulfobacillus acetoxydans</name>
    <dbReference type="NCBI Taxonomy" id="1561005"/>
    <lineage>
        <taxon>Bacteria</taxon>
        <taxon>Bacillati</taxon>
        <taxon>Bacillota</taxon>
        <taxon>Clostridia</taxon>
        <taxon>Eubacteriales</taxon>
        <taxon>Peptococcaceae</taxon>
        <taxon>Acididesulfobacillus</taxon>
    </lineage>
</organism>
<dbReference type="Proteomes" id="UP000836597">
    <property type="component" value="Chromosome"/>
</dbReference>
<proteinExistence type="inferred from homology"/>